<sequence length="37" mass="4199">DLNMPRMNGIEFLKIVKADDVLKKIPVVVLTTSNEEQ</sequence>
<feature type="domain" description="Response regulatory" evidence="1">
    <location>
        <begin position="1"/>
        <end position="37"/>
    </location>
</feature>
<gene>
    <name evidence="2" type="ORF">S01H4_13017</name>
</gene>
<protein>
    <recommendedName>
        <fullName evidence="1">Response regulatory domain-containing protein</fullName>
    </recommendedName>
</protein>
<dbReference type="InterPro" id="IPR052893">
    <property type="entry name" value="TCS_response_regulator"/>
</dbReference>
<comment type="caution">
    <text evidence="2">The sequence shown here is derived from an EMBL/GenBank/DDBJ whole genome shotgun (WGS) entry which is preliminary data.</text>
</comment>
<name>X0ZK31_9ZZZZ</name>
<dbReference type="SUPFAM" id="SSF52172">
    <property type="entry name" value="CheY-like"/>
    <property type="match status" value="1"/>
</dbReference>
<evidence type="ECO:0000259" key="1">
    <source>
        <dbReference type="PROSITE" id="PS50110"/>
    </source>
</evidence>
<evidence type="ECO:0000313" key="2">
    <source>
        <dbReference type="EMBL" id="GAG69769.1"/>
    </source>
</evidence>
<dbReference type="PROSITE" id="PS50110">
    <property type="entry name" value="RESPONSE_REGULATORY"/>
    <property type="match status" value="1"/>
</dbReference>
<dbReference type="EMBL" id="BART01005748">
    <property type="protein sequence ID" value="GAG69769.1"/>
    <property type="molecule type" value="Genomic_DNA"/>
</dbReference>
<dbReference type="PANTHER" id="PTHR44520:SF2">
    <property type="entry name" value="RESPONSE REGULATOR RCP1"/>
    <property type="match status" value="1"/>
</dbReference>
<organism evidence="2">
    <name type="scientific">marine sediment metagenome</name>
    <dbReference type="NCBI Taxonomy" id="412755"/>
    <lineage>
        <taxon>unclassified sequences</taxon>
        <taxon>metagenomes</taxon>
        <taxon>ecological metagenomes</taxon>
    </lineage>
</organism>
<dbReference type="Gene3D" id="3.40.50.2300">
    <property type="match status" value="1"/>
</dbReference>
<dbReference type="AlphaFoldDB" id="X0ZK31"/>
<feature type="non-terminal residue" evidence="2">
    <location>
        <position position="37"/>
    </location>
</feature>
<dbReference type="InterPro" id="IPR001789">
    <property type="entry name" value="Sig_transdc_resp-reg_receiver"/>
</dbReference>
<dbReference type="PANTHER" id="PTHR44520">
    <property type="entry name" value="RESPONSE REGULATOR RCP1-RELATED"/>
    <property type="match status" value="1"/>
</dbReference>
<dbReference type="InterPro" id="IPR011006">
    <property type="entry name" value="CheY-like_superfamily"/>
</dbReference>
<proteinExistence type="predicted"/>
<accession>X0ZK31</accession>
<feature type="non-terminal residue" evidence="2">
    <location>
        <position position="1"/>
    </location>
</feature>
<reference evidence="2" key="1">
    <citation type="journal article" date="2014" name="Front. Microbiol.">
        <title>High frequency of phylogenetically diverse reductive dehalogenase-homologous genes in deep subseafloor sedimentary metagenomes.</title>
        <authorList>
            <person name="Kawai M."/>
            <person name="Futagami T."/>
            <person name="Toyoda A."/>
            <person name="Takaki Y."/>
            <person name="Nishi S."/>
            <person name="Hori S."/>
            <person name="Arai W."/>
            <person name="Tsubouchi T."/>
            <person name="Morono Y."/>
            <person name="Uchiyama I."/>
            <person name="Ito T."/>
            <person name="Fujiyama A."/>
            <person name="Inagaki F."/>
            <person name="Takami H."/>
        </authorList>
    </citation>
    <scope>NUCLEOTIDE SEQUENCE</scope>
    <source>
        <strain evidence="2">Expedition CK06-06</strain>
    </source>
</reference>
<dbReference type="GO" id="GO:0000160">
    <property type="term" value="P:phosphorelay signal transduction system"/>
    <property type="evidence" value="ECO:0007669"/>
    <property type="project" value="InterPro"/>
</dbReference>